<dbReference type="EMBL" id="WXEW01000009">
    <property type="protein sequence ID" value="NAS25923.1"/>
    <property type="molecule type" value="Genomic_DNA"/>
</dbReference>
<name>A0A7C9JIQ2_9ACTN</name>
<dbReference type="RefSeq" id="WP_161482945.1">
    <property type="nucleotide sequence ID" value="NZ_WXEW01000009.1"/>
</dbReference>
<proteinExistence type="predicted"/>
<evidence type="ECO:0000313" key="2">
    <source>
        <dbReference type="Proteomes" id="UP000479526"/>
    </source>
</evidence>
<dbReference type="Proteomes" id="UP000479526">
    <property type="component" value="Unassembled WGS sequence"/>
</dbReference>
<dbReference type="SUPFAM" id="SSF53474">
    <property type="entry name" value="alpha/beta-Hydrolases"/>
    <property type="match status" value="1"/>
</dbReference>
<keyword evidence="2" id="KW-1185">Reference proteome</keyword>
<evidence type="ECO:0000313" key="1">
    <source>
        <dbReference type="EMBL" id="NAS25923.1"/>
    </source>
</evidence>
<protein>
    <submittedName>
        <fullName evidence="1">Uncharacterized protein</fullName>
    </submittedName>
</protein>
<dbReference type="Gene3D" id="3.40.50.1820">
    <property type="entry name" value="alpha/beta hydrolase"/>
    <property type="match status" value="1"/>
</dbReference>
<sequence length="162" mass="17307">MATRRVRCGRHPRHAPVPARASEAYGVIDMVRAARTVVSLGRTWLAVGQSQGGQAVLFTGAVADRYAPELDYRGAIATAPPSQWRTLIDVARAFEPSAPASPNVLLILEMPRAAHPHTFDPADYLTPAGAELFARARTELCFTELAAPSATCTTWTPPSGNG</sequence>
<dbReference type="AlphaFoldDB" id="A0A7C9JIQ2"/>
<dbReference type="InterPro" id="IPR029058">
    <property type="entry name" value="AB_hydrolase_fold"/>
</dbReference>
<reference evidence="1 2" key="1">
    <citation type="submission" date="2020-01" db="EMBL/GenBank/DDBJ databases">
        <title>Herbidospora sp. NEAU-GS84 nov., a novel actinomycete isolated from soil.</title>
        <authorList>
            <person name="Han L."/>
        </authorList>
    </citation>
    <scope>NUCLEOTIDE SEQUENCE [LARGE SCALE GENOMIC DNA]</scope>
    <source>
        <strain evidence="1 2">NEAU-GS84</strain>
    </source>
</reference>
<accession>A0A7C9JIQ2</accession>
<gene>
    <name evidence="1" type="ORF">GT755_30125</name>
</gene>
<comment type="caution">
    <text evidence="1">The sequence shown here is derived from an EMBL/GenBank/DDBJ whole genome shotgun (WGS) entry which is preliminary data.</text>
</comment>
<organism evidence="1 2">
    <name type="scientific">Herbidospora solisilvae</name>
    <dbReference type="NCBI Taxonomy" id="2696284"/>
    <lineage>
        <taxon>Bacteria</taxon>
        <taxon>Bacillati</taxon>
        <taxon>Actinomycetota</taxon>
        <taxon>Actinomycetes</taxon>
        <taxon>Streptosporangiales</taxon>
        <taxon>Streptosporangiaceae</taxon>
        <taxon>Herbidospora</taxon>
    </lineage>
</organism>